<dbReference type="EMBL" id="CACSII010000006">
    <property type="protein sequence ID" value="CAA0097907.1"/>
    <property type="molecule type" value="Genomic_DNA"/>
</dbReference>
<proteinExistence type="predicted"/>
<dbReference type="AlphaFoldDB" id="A0A5S9P3V9"/>
<name>A0A5S9P3V9_9GAMM</name>
<reference evidence="2 3" key="1">
    <citation type="submission" date="2019-11" db="EMBL/GenBank/DDBJ databases">
        <authorList>
            <person name="Holert J."/>
        </authorList>
    </citation>
    <scope>NUCLEOTIDE SEQUENCE [LARGE SCALE GENOMIC DNA]</scope>
    <source>
        <strain evidence="2">BC5_2</strain>
    </source>
</reference>
<evidence type="ECO:0000313" key="3">
    <source>
        <dbReference type="Proteomes" id="UP000434580"/>
    </source>
</evidence>
<dbReference type="Proteomes" id="UP000434580">
    <property type="component" value="Unassembled WGS sequence"/>
</dbReference>
<evidence type="ECO:0000256" key="1">
    <source>
        <dbReference type="SAM" id="MobiDB-lite"/>
    </source>
</evidence>
<sequence>MPAFDLERGALLAGGLFDGGSPPPFLEDAGGFGGLDEDPELDDSRLSVWISGRSFSSSEGSRSGIG</sequence>
<organism evidence="2 3">
    <name type="scientific">BD1-7 clade bacterium</name>
    <dbReference type="NCBI Taxonomy" id="2029982"/>
    <lineage>
        <taxon>Bacteria</taxon>
        <taxon>Pseudomonadati</taxon>
        <taxon>Pseudomonadota</taxon>
        <taxon>Gammaproteobacteria</taxon>
        <taxon>Cellvibrionales</taxon>
        <taxon>Spongiibacteraceae</taxon>
        <taxon>BD1-7 clade</taxon>
    </lineage>
</organism>
<gene>
    <name evidence="2" type="ORF">DPBNPPHM_03563</name>
</gene>
<feature type="region of interest" description="Disordered" evidence="1">
    <location>
        <begin position="17"/>
        <end position="39"/>
    </location>
</feature>
<evidence type="ECO:0000313" key="2">
    <source>
        <dbReference type="EMBL" id="CAA0097907.1"/>
    </source>
</evidence>
<accession>A0A5S9P3V9</accession>
<protein>
    <submittedName>
        <fullName evidence="2">Uncharacterized protein</fullName>
    </submittedName>
</protein>